<feature type="non-terminal residue" evidence="2">
    <location>
        <position position="62"/>
    </location>
</feature>
<feature type="signal peptide" evidence="1">
    <location>
        <begin position="1"/>
        <end position="25"/>
    </location>
</feature>
<comment type="caution">
    <text evidence="2">The sequence shown here is derived from an EMBL/GenBank/DDBJ whole genome shotgun (WGS) entry which is preliminary data.</text>
</comment>
<reference evidence="2" key="1">
    <citation type="submission" date="2023-07" db="EMBL/GenBank/DDBJ databases">
        <authorList>
            <consortium name="CYATHOMIX"/>
        </authorList>
    </citation>
    <scope>NUCLEOTIDE SEQUENCE</scope>
    <source>
        <strain evidence="2">N/A</strain>
    </source>
</reference>
<protein>
    <submittedName>
        <fullName evidence="2">Uncharacterized protein</fullName>
    </submittedName>
</protein>
<sequence>MASAHYTHHGFSLVLWSALAGVKRAVQRLGQAIGQPGASRLARVQAAVRIDGTTNDDDTQRQ</sequence>
<organism evidence="2 3">
    <name type="scientific">Cylicocyclus nassatus</name>
    <name type="common">Nematode worm</name>
    <dbReference type="NCBI Taxonomy" id="53992"/>
    <lineage>
        <taxon>Eukaryota</taxon>
        <taxon>Metazoa</taxon>
        <taxon>Ecdysozoa</taxon>
        <taxon>Nematoda</taxon>
        <taxon>Chromadorea</taxon>
        <taxon>Rhabditida</taxon>
        <taxon>Rhabditina</taxon>
        <taxon>Rhabditomorpha</taxon>
        <taxon>Strongyloidea</taxon>
        <taxon>Strongylidae</taxon>
        <taxon>Cylicocyclus</taxon>
    </lineage>
</organism>
<accession>A0AA36GZ88</accession>
<gene>
    <name evidence="2" type="ORF">CYNAS_LOCUS12868</name>
</gene>
<dbReference type="EMBL" id="CATQJL010000305">
    <property type="protein sequence ID" value="CAJ0600885.1"/>
    <property type="molecule type" value="Genomic_DNA"/>
</dbReference>
<dbReference type="AlphaFoldDB" id="A0AA36GZ88"/>
<keyword evidence="3" id="KW-1185">Reference proteome</keyword>
<dbReference type="Proteomes" id="UP001176961">
    <property type="component" value="Unassembled WGS sequence"/>
</dbReference>
<evidence type="ECO:0000313" key="2">
    <source>
        <dbReference type="EMBL" id="CAJ0600885.1"/>
    </source>
</evidence>
<evidence type="ECO:0000256" key="1">
    <source>
        <dbReference type="SAM" id="SignalP"/>
    </source>
</evidence>
<feature type="chain" id="PRO_5041352199" evidence="1">
    <location>
        <begin position="26"/>
        <end position="62"/>
    </location>
</feature>
<keyword evidence="1" id="KW-0732">Signal</keyword>
<proteinExistence type="predicted"/>
<evidence type="ECO:0000313" key="3">
    <source>
        <dbReference type="Proteomes" id="UP001176961"/>
    </source>
</evidence>
<name>A0AA36GZ88_CYLNA</name>